<name>A0A5C3QF86_9AGAR</name>
<dbReference type="AlphaFoldDB" id="A0A5C3QF86"/>
<reference evidence="1 2" key="1">
    <citation type="journal article" date="2019" name="Nat. Ecol. Evol.">
        <title>Megaphylogeny resolves global patterns of mushroom evolution.</title>
        <authorList>
            <person name="Varga T."/>
            <person name="Krizsan K."/>
            <person name="Foldi C."/>
            <person name="Dima B."/>
            <person name="Sanchez-Garcia M."/>
            <person name="Sanchez-Ramirez S."/>
            <person name="Szollosi G.J."/>
            <person name="Szarkandi J.G."/>
            <person name="Papp V."/>
            <person name="Albert L."/>
            <person name="Andreopoulos W."/>
            <person name="Angelini C."/>
            <person name="Antonin V."/>
            <person name="Barry K.W."/>
            <person name="Bougher N.L."/>
            <person name="Buchanan P."/>
            <person name="Buyck B."/>
            <person name="Bense V."/>
            <person name="Catcheside P."/>
            <person name="Chovatia M."/>
            <person name="Cooper J."/>
            <person name="Damon W."/>
            <person name="Desjardin D."/>
            <person name="Finy P."/>
            <person name="Geml J."/>
            <person name="Haridas S."/>
            <person name="Hughes K."/>
            <person name="Justo A."/>
            <person name="Karasinski D."/>
            <person name="Kautmanova I."/>
            <person name="Kiss B."/>
            <person name="Kocsube S."/>
            <person name="Kotiranta H."/>
            <person name="LaButti K.M."/>
            <person name="Lechner B.E."/>
            <person name="Liimatainen K."/>
            <person name="Lipzen A."/>
            <person name="Lukacs Z."/>
            <person name="Mihaltcheva S."/>
            <person name="Morgado L.N."/>
            <person name="Niskanen T."/>
            <person name="Noordeloos M.E."/>
            <person name="Ohm R.A."/>
            <person name="Ortiz-Santana B."/>
            <person name="Ovrebo C."/>
            <person name="Racz N."/>
            <person name="Riley R."/>
            <person name="Savchenko A."/>
            <person name="Shiryaev A."/>
            <person name="Soop K."/>
            <person name="Spirin V."/>
            <person name="Szebenyi C."/>
            <person name="Tomsovsky M."/>
            <person name="Tulloss R.E."/>
            <person name="Uehling J."/>
            <person name="Grigoriev I.V."/>
            <person name="Vagvolgyi C."/>
            <person name="Papp T."/>
            <person name="Martin F.M."/>
            <person name="Miettinen O."/>
            <person name="Hibbett D.S."/>
            <person name="Nagy L.G."/>
        </authorList>
    </citation>
    <scope>NUCLEOTIDE SEQUENCE [LARGE SCALE GENOMIC DNA]</scope>
    <source>
        <strain evidence="1 2">CBS 309.79</strain>
    </source>
</reference>
<evidence type="ECO:0000313" key="1">
    <source>
        <dbReference type="EMBL" id="TFL00382.1"/>
    </source>
</evidence>
<gene>
    <name evidence="1" type="ORF">BDV98DRAFT_569699</name>
</gene>
<evidence type="ECO:0000313" key="2">
    <source>
        <dbReference type="Proteomes" id="UP000305067"/>
    </source>
</evidence>
<accession>A0A5C3QF86</accession>
<protein>
    <submittedName>
        <fullName evidence="1">Uncharacterized protein</fullName>
    </submittedName>
</protein>
<dbReference type="EMBL" id="ML178829">
    <property type="protein sequence ID" value="TFL00382.1"/>
    <property type="molecule type" value="Genomic_DNA"/>
</dbReference>
<sequence>MDGPCVPLLREARCTHYRHRSVISHRHMCSSIVHISFAVLGTLTLGSSHCLSSHTEFLNALYKLVPGSRFFESRWHVPWSGKDESISLATKRIGFVVKGPTRDTAMRFPPHYLLFEDISRSKEDNPGEMIQGVLQECDGANVPAGGVIGMSLLWR</sequence>
<proteinExistence type="predicted"/>
<dbReference type="Proteomes" id="UP000305067">
    <property type="component" value="Unassembled WGS sequence"/>
</dbReference>
<organism evidence="1 2">
    <name type="scientific">Pterulicium gracile</name>
    <dbReference type="NCBI Taxonomy" id="1884261"/>
    <lineage>
        <taxon>Eukaryota</taxon>
        <taxon>Fungi</taxon>
        <taxon>Dikarya</taxon>
        <taxon>Basidiomycota</taxon>
        <taxon>Agaricomycotina</taxon>
        <taxon>Agaricomycetes</taxon>
        <taxon>Agaricomycetidae</taxon>
        <taxon>Agaricales</taxon>
        <taxon>Pleurotineae</taxon>
        <taxon>Pterulaceae</taxon>
        <taxon>Pterulicium</taxon>
    </lineage>
</organism>
<keyword evidence="2" id="KW-1185">Reference proteome</keyword>